<evidence type="ECO:0000313" key="1">
    <source>
        <dbReference type="EMBL" id="KAJ2891086.1"/>
    </source>
</evidence>
<sequence length="404" mass="45283">MYVHNKRWLPVFLGVLLGVPLPVVESKGPCDSPIYCQGDILHAVQMAKLYPDDKTFVDKPTTKPLSQVQANFAHIGGLNASRDALSQFVADNFGTEGSELKPVDLGGQLSSAPAFLNNVSDPLLRAFGQTVHGFWGQLVREQDLSLLCDQGCVSSMLPLKYHFVVPGGRFREIYYWDTYFTLEGILRSGLYDLSKSIIRDLLELVNVNGFVPNGARVYYLDRSQPPLLALMVKLYYEYTGDSALVVEALPLLQKELAFWQANHHQVAITKSDGTVVQLTRYYVDTDQPRPEAYAKDYELAHNVSTDPLVQADIYADMATGAETGWDYSTRWVRNPNAPADKLLYTIRTRQVVPVELNAILYQVEQALAEFVDVANCSATTAIDYRALARTRRGAMYDVFYDQRS</sequence>
<dbReference type="EMBL" id="JANBVB010001100">
    <property type="protein sequence ID" value="KAJ2891086.1"/>
    <property type="molecule type" value="Genomic_DNA"/>
</dbReference>
<reference evidence="1" key="1">
    <citation type="submission" date="2022-07" db="EMBL/GenBank/DDBJ databases">
        <title>Phylogenomic reconstructions and comparative analyses of Kickxellomycotina fungi.</title>
        <authorList>
            <person name="Reynolds N.K."/>
            <person name="Stajich J.E."/>
            <person name="Barry K."/>
            <person name="Grigoriev I.V."/>
            <person name="Crous P."/>
            <person name="Smith M.E."/>
        </authorList>
    </citation>
    <scope>NUCLEOTIDE SEQUENCE</scope>
    <source>
        <strain evidence="1">CBS 190363</strain>
    </source>
</reference>
<name>A0ACC1M0H4_9FUNG</name>
<dbReference type="Proteomes" id="UP001139981">
    <property type="component" value="Unassembled WGS sequence"/>
</dbReference>
<keyword evidence="2" id="KW-1185">Reference proteome</keyword>
<protein>
    <submittedName>
        <fullName evidence="1">Uncharacterized protein</fullName>
    </submittedName>
</protein>
<evidence type="ECO:0000313" key="2">
    <source>
        <dbReference type="Proteomes" id="UP001139981"/>
    </source>
</evidence>
<feature type="non-terminal residue" evidence="1">
    <location>
        <position position="404"/>
    </location>
</feature>
<organism evidence="1 2">
    <name type="scientific">Coemansia aciculifera</name>
    <dbReference type="NCBI Taxonomy" id="417176"/>
    <lineage>
        <taxon>Eukaryota</taxon>
        <taxon>Fungi</taxon>
        <taxon>Fungi incertae sedis</taxon>
        <taxon>Zoopagomycota</taxon>
        <taxon>Kickxellomycotina</taxon>
        <taxon>Kickxellomycetes</taxon>
        <taxon>Kickxellales</taxon>
        <taxon>Kickxellaceae</taxon>
        <taxon>Coemansia</taxon>
    </lineage>
</organism>
<accession>A0ACC1M0H4</accession>
<proteinExistence type="predicted"/>
<comment type="caution">
    <text evidence="1">The sequence shown here is derived from an EMBL/GenBank/DDBJ whole genome shotgun (WGS) entry which is preliminary data.</text>
</comment>
<gene>
    <name evidence="1" type="ORF">IWW38_003776</name>
</gene>